<dbReference type="SUPFAM" id="SSF52058">
    <property type="entry name" value="L domain-like"/>
    <property type="match status" value="1"/>
</dbReference>
<evidence type="ECO:0000313" key="12">
    <source>
        <dbReference type="EnsemblPlants" id="ORUFI12G04070.1"/>
    </source>
</evidence>
<dbReference type="eggNOG" id="ENOG502QPYS">
    <property type="taxonomic scope" value="Eukaryota"/>
</dbReference>
<evidence type="ECO:0000256" key="1">
    <source>
        <dbReference type="ARBA" id="ARBA00004251"/>
    </source>
</evidence>
<keyword evidence="2" id="KW-1003">Cell membrane</keyword>
<keyword evidence="3" id="KW-0433">Leucine-rich repeat</keyword>
<dbReference type="GO" id="GO:0051606">
    <property type="term" value="P:detection of stimulus"/>
    <property type="evidence" value="ECO:0007669"/>
    <property type="project" value="UniProtKB-ARBA"/>
</dbReference>
<feature type="region of interest" description="Disordered" evidence="11">
    <location>
        <begin position="198"/>
        <end position="239"/>
    </location>
</feature>
<evidence type="ECO:0000313" key="13">
    <source>
        <dbReference type="Proteomes" id="UP000008022"/>
    </source>
</evidence>
<dbReference type="AlphaFoldDB" id="A0A0E0RE20"/>
<evidence type="ECO:0000256" key="4">
    <source>
        <dbReference type="ARBA" id="ARBA00022692"/>
    </source>
</evidence>
<evidence type="ECO:0000256" key="11">
    <source>
        <dbReference type="SAM" id="MobiDB-lite"/>
    </source>
</evidence>
<feature type="region of interest" description="Disordered" evidence="11">
    <location>
        <begin position="771"/>
        <end position="804"/>
    </location>
</feature>
<feature type="region of interest" description="Disordered" evidence="11">
    <location>
        <begin position="507"/>
        <end position="552"/>
    </location>
</feature>
<evidence type="ECO:0008006" key="14">
    <source>
        <dbReference type="Google" id="ProtNLM"/>
    </source>
</evidence>
<dbReference type="GO" id="GO:0005886">
    <property type="term" value="C:plasma membrane"/>
    <property type="evidence" value="ECO:0007669"/>
    <property type="project" value="UniProtKB-SubCell"/>
</dbReference>
<dbReference type="PANTHER" id="PTHR27008">
    <property type="entry name" value="OS04G0122200 PROTEIN"/>
    <property type="match status" value="1"/>
</dbReference>
<keyword evidence="4" id="KW-0812">Transmembrane</keyword>
<evidence type="ECO:0000256" key="9">
    <source>
        <dbReference type="ARBA" id="ARBA00023170"/>
    </source>
</evidence>
<evidence type="ECO:0000256" key="10">
    <source>
        <dbReference type="ARBA" id="ARBA00023180"/>
    </source>
</evidence>
<dbReference type="Gramene" id="ORUFI12G04070.1">
    <property type="protein sequence ID" value="ORUFI12G04070.1"/>
    <property type="gene ID" value="ORUFI12G04070"/>
</dbReference>
<feature type="compositionally biased region" description="Pro residues" evidence="11">
    <location>
        <begin position="773"/>
        <end position="786"/>
    </location>
</feature>
<reference evidence="12" key="2">
    <citation type="submission" date="2015-06" db="UniProtKB">
        <authorList>
            <consortium name="EnsemblPlants"/>
        </authorList>
    </citation>
    <scope>IDENTIFICATION</scope>
</reference>
<evidence type="ECO:0000256" key="5">
    <source>
        <dbReference type="ARBA" id="ARBA00022729"/>
    </source>
</evidence>
<evidence type="ECO:0000256" key="7">
    <source>
        <dbReference type="ARBA" id="ARBA00022989"/>
    </source>
</evidence>
<dbReference type="InterPro" id="IPR032675">
    <property type="entry name" value="LRR_dom_sf"/>
</dbReference>
<dbReference type="Gene3D" id="3.80.10.10">
    <property type="entry name" value="Ribonuclease Inhibitor"/>
    <property type="match status" value="2"/>
</dbReference>
<keyword evidence="9" id="KW-0675">Receptor</keyword>
<dbReference type="HOGENOM" id="CLU_326902_0_0_1"/>
<reference evidence="13" key="1">
    <citation type="submission" date="2013-06" db="EMBL/GenBank/DDBJ databases">
        <authorList>
            <person name="Zhao Q."/>
        </authorList>
    </citation>
    <scope>NUCLEOTIDE SEQUENCE</scope>
    <source>
        <strain evidence="13">cv. W1943</strain>
    </source>
</reference>
<evidence type="ECO:0000256" key="3">
    <source>
        <dbReference type="ARBA" id="ARBA00022614"/>
    </source>
</evidence>
<dbReference type="PANTHER" id="PTHR27008:SF468">
    <property type="entry name" value="OS02G0615500 PROTEIN"/>
    <property type="match status" value="1"/>
</dbReference>
<feature type="region of interest" description="Disordered" evidence="11">
    <location>
        <begin position="373"/>
        <end position="404"/>
    </location>
</feature>
<evidence type="ECO:0000256" key="2">
    <source>
        <dbReference type="ARBA" id="ARBA00022475"/>
    </source>
</evidence>
<dbReference type="FunFam" id="3.80.10.10:FF:000470">
    <property type="entry name" value="LRR receptor-like serine/threonine-protein kinase RPK2"/>
    <property type="match status" value="1"/>
</dbReference>
<organism evidence="12 13">
    <name type="scientific">Oryza rufipogon</name>
    <name type="common">Brownbeard rice</name>
    <name type="synonym">Asian wild rice</name>
    <dbReference type="NCBI Taxonomy" id="4529"/>
    <lineage>
        <taxon>Eukaryota</taxon>
        <taxon>Viridiplantae</taxon>
        <taxon>Streptophyta</taxon>
        <taxon>Embryophyta</taxon>
        <taxon>Tracheophyta</taxon>
        <taxon>Spermatophyta</taxon>
        <taxon>Magnoliopsida</taxon>
        <taxon>Liliopsida</taxon>
        <taxon>Poales</taxon>
        <taxon>Poaceae</taxon>
        <taxon>BOP clade</taxon>
        <taxon>Oryzoideae</taxon>
        <taxon>Oryzeae</taxon>
        <taxon>Oryzinae</taxon>
        <taxon>Oryza</taxon>
    </lineage>
</organism>
<accession>A0A0E0RE20</accession>
<keyword evidence="13" id="KW-1185">Reference proteome</keyword>
<feature type="region of interest" description="Disordered" evidence="11">
    <location>
        <begin position="256"/>
        <end position="281"/>
    </location>
</feature>
<feature type="compositionally biased region" description="Low complexity" evidence="11">
    <location>
        <begin position="217"/>
        <end position="239"/>
    </location>
</feature>
<dbReference type="Proteomes" id="UP000008022">
    <property type="component" value="Unassembled WGS sequence"/>
</dbReference>
<evidence type="ECO:0000256" key="8">
    <source>
        <dbReference type="ARBA" id="ARBA00023136"/>
    </source>
</evidence>
<keyword evidence="5" id="KW-0732">Signal</keyword>
<proteinExistence type="predicted"/>
<feature type="region of interest" description="Disordered" evidence="11">
    <location>
        <begin position="338"/>
        <end position="357"/>
    </location>
</feature>
<evidence type="ECO:0000256" key="6">
    <source>
        <dbReference type="ARBA" id="ARBA00022737"/>
    </source>
</evidence>
<comment type="subcellular location">
    <subcellularLocation>
        <location evidence="1">Cell membrane</location>
        <topology evidence="1">Single-pass type I membrane protein</topology>
    </subcellularLocation>
</comment>
<feature type="region of interest" description="Disordered" evidence="11">
    <location>
        <begin position="416"/>
        <end position="471"/>
    </location>
</feature>
<feature type="compositionally biased region" description="Basic residues" evidence="11">
    <location>
        <begin position="449"/>
        <end position="471"/>
    </location>
</feature>
<dbReference type="InterPro" id="IPR001611">
    <property type="entry name" value="Leu-rich_rpt"/>
</dbReference>
<keyword evidence="8" id="KW-0472">Membrane</keyword>
<keyword evidence="6" id="KW-0677">Repeat</keyword>
<dbReference type="Pfam" id="PF00560">
    <property type="entry name" value="LRR_1"/>
    <property type="match status" value="1"/>
</dbReference>
<dbReference type="STRING" id="4529.A0A0E0RE20"/>
<sequence>MFEGHIPASLCNASLLRVIDLSSNNFTGHIPNSFGRLSGLSTLNLETNKLEARDNQGWEFLEALRSCKNLNVLSLADNLLFGDVPNSIGGLSINLTILLLGGNNLTGIVSLSIGNLQGLITLGLDFNGFTGTIEWIGNLRKLQVLNIQQNNFIGTIPSSISDLPQLTKLYLRNNRFEGSIPPTLGKLSQLSSLNLSYNNLQGPANPPRRRSPPAPASPLSLSPLLLPPSLSMSQDPSSSSSELDFRAAVLSGLSGGRSLRESSVSSEESADSGDARRRAPEVVSVAPPTILARSAPCAQPGAWSAAVRPAAAAAAVAQPPPSAAAAGRGLRSIVVRPGMARAGSPPAPPLPQSPGRARGLLSVMVAPASARFRNLKQGQSGRRDGSPPPPQSGQGSSGGRGGRDAVAAAVLKGAADRSAASCHPAQRRGRLAAPVEASQPSAAAEAAMARRRFRRAHARRRRQQKVIKLKSGKAKLSPIRSCCRWQPRRRQTSEPVLVAKEVSPLRSLSQDSLAGQGSRALVSSAGSVPEEDSAPTPKGDTACQSPLSPDEAQDCCWRTDVVSVVEACDPMLEEASGFFRCSHMHSPIGPRSLGPLPVGLSAQATNLQAEDKFSSPRVVGPQLVALSDGPAGVSAQHDDAPSLHGTVPDGPSPVEAVLPVTVLPQVVVPASSQGSPSSSPNEVSPLVEMAASATVLPSVPPLASSPAALLQEAPPTPGLLALSGDAAGVVPVEPMVVQSGTPFEVSGVVEMAPITPSTLITFSRRAKKSLPPALLPPPLPQQPLPLPSLQTPRRSERQAQQAMYGAPSISRCQSVLAKKMGEKTSDPPVAPPLVSCTLRHYNELFEKELSQDQLMALADLFGFCLPPPPASAVAIMPRQAA</sequence>
<protein>
    <recommendedName>
        <fullName evidence="14">Leucine-rich repeat-containing N-terminal plant-type domain-containing protein</fullName>
    </recommendedName>
</protein>
<keyword evidence="10" id="KW-0325">Glycoprotein</keyword>
<keyword evidence="7" id="KW-1133">Transmembrane helix</keyword>
<dbReference type="Pfam" id="PF13855">
    <property type="entry name" value="LRR_8"/>
    <property type="match status" value="1"/>
</dbReference>
<name>A0A0E0RE20_ORYRU</name>
<dbReference type="InterPro" id="IPR051809">
    <property type="entry name" value="Plant_receptor-like_S/T_kinase"/>
</dbReference>
<dbReference type="EnsemblPlants" id="ORUFI12G04070.1">
    <property type="protein sequence ID" value="ORUFI12G04070.1"/>
    <property type="gene ID" value="ORUFI12G04070"/>
</dbReference>